<sequence>MKRKYADRKDWRRVLERDFICRSLRSEEFNGRVTLISIRRIREPLVVQMQNRDLCLADHGYVWMQHFPEREHYAVTTMFNAEREVIQWYVDITKQNGLSGEGIPYWDDLYLDLVVFPDGSYVIKDEDELSEALRSSDITEEDYRLAYQALNELLPQIVTGTHWIWNHSKKHLDWMLERNEPSGADSKGGDYA</sequence>
<dbReference type="PANTHER" id="PTHR41271">
    <property type="entry name" value="DUF402 DOMAIN-CONTAINING PROTEIN"/>
    <property type="match status" value="1"/>
</dbReference>
<dbReference type="InterPro" id="IPR007295">
    <property type="entry name" value="DUF402"/>
</dbReference>
<dbReference type="Pfam" id="PF04167">
    <property type="entry name" value="DUF402"/>
    <property type="match status" value="1"/>
</dbReference>
<proteinExistence type="predicted"/>
<gene>
    <name evidence="2" type="ORF">FHS19_004102</name>
</gene>
<protein>
    <recommendedName>
        <fullName evidence="1">DUF402 domain-containing protein</fullName>
    </recommendedName>
</protein>
<dbReference type="RefSeq" id="WP_183583595.1">
    <property type="nucleotide sequence ID" value="NZ_JACHXJ010000003.1"/>
</dbReference>
<dbReference type="AlphaFoldDB" id="A0A839TXQ8"/>
<evidence type="ECO:0000313" key="2">
    <source>
        <dbReference type="EMBL" id="MBB3129427.1"/>
    </source>
</evidence>
<dbReference type="PANTHER" id="PTHR41271:SF1">
    <property type="entry name" value="DUF402 DOMAIN-CONTAINING PROTEIN"/>
    <property type="match status" value="1"/>
</dbReference>
<dbReference type="SUPFAM" id="SSF159234">
    <property type="entry name" value="FomD-like"/>
    <property type="match status" value="1"/>
</dbReference>
<evidence type="ECO:0000313" key="3">
    <source>
        <dbReference type="Proteomes" id="UP000517523"/>
    </source>
</evidence>
<accession>A0A839TXQ8</accession>
<name>A0A839TXQ8_9BACL</name>
<evidence type="ECO:0000259" key="1">
    <source>
        <dbReference type="Pfam" id="PF04167"/>
    </source>
</evidence>
<feature type="domain" description="DUF402" evidence="1">
    <location>
        <begin position="64"/>
        <end position="158"/>
    </location>
</feature>
<organism evidence="2 3">
    <name type="scientific">Paenibacillus rhizosphaerae</name>
    <dbReference type="NCBI Taxonomy" id="297318"/>
    <lineage>
        <taxon>Bacteria</taxon>
        <taxon>Bacillati</taxon>
        <taxon>Bacillota</taxon>
        <taxon>Bacilli</taxon>
        <taxon>Bacillales</taxon>
        <taxon>Paenibacillaceae</taxon>
        <taxon>Paenibacillus</taxon>
    </lineage>
</organism>
<dbReference type="EMBL" id="JACHXJ010000003">
    <property type="protein sequence ID" value="MBB3129427.1"/>
    <property type="molecule type" value="Genomic_DNA"/>
</dbReference>
<dbReference type="Proteomes" id="UP000517523">
    <property type="component" value="Unassembled WGS sequence"/>
</dbReference>
<dbReference type="Gene3D" id="2.40.380.10">
    <property type="entry name" value="FomD-like"/>
    <property type="match status" value="1"/>
</dbReference>
<dbReference type="InterPro" id="IPR035930">
    <property type="entry name" value="FomD-like_sf"/>
</dbReference>
<comment type="caution">
    <text evidence="2">The sequence shown here is derived from an EMBL/GenBank/DDBJ whole genome shotgun (WGS) entry which is preliminary data.</text>
</comment>
<reference evidence="2 3" key="1">
    <citation type="submission" date="2020-08" db="EMBL/GenBank/DDBJ databases">
        <title>Genomic Encyclopedia of Type Strains, Phase III (KMG-III): the genomes of soil and plant-associated and newly described type strains.</title>
        <authorList>
            <person name="Whitman W."/>
        </authorList>
    </citation>
    <scope>NUCLEOTIDE SEQUENCE [LARGE SCALE GENOMIC DNA]</scope>
    <source>
        <strain evidence="2 3">CECT 5831</strain>
    </source>
</reference>